<name>A0A512CFI5_9BACT</name>
<feature type="signal peptide" evidence="1">
    <location>
        <begin position="1"/>
        <end position="18"/>
    </location>
</feature>
<evidence type="ECO:0000313" key="2">
    <source>
        <dbReference type="EMBL" id="GEO22935.1"/>
    </source>
</evidence>
<comment type="caution">
    <text evidence="2">The sequence shown here is derived from an EMBL/GenBank/DDBJ whole genome shotgun (WGS) entry which is preliminary data.</text>
</comment>
<protein>
    <recommendedName>
        <fullName evidence="4">Exo-alpha-sialidase</fullName>
    </recommendedName>
</protein>
<sequence>MRSFLLLLAVFSSFSLNAQQILPENWDPVAQGNKVLERLVKVTAPEVKGAHDAEFVLVDDYAYIVAEVNDLQPGESGNWDFIYSAMSIVNLKTLETEKIIPFARSEQSFENVTLPKGQCWIPRIIQKDKKTLRIYFVSELSGENAHSQVWYIDYNLRSGSFSKKIYKVKIKTAAGKLDFTTENFYRDAQAHGFNKKPVGYGAYLFDSFKEFDGKTYIALNNFPGKQNALAVANKKLDTFEVLGHFNEPQSANLSESSVNRLPDGRWMAICRRDEGDRNYYISYSKDAHDWTVGQPIPSIPNGTSSKPTFDYFDGIYYLGWQEASQVDGVSRSVFNIDVSRDGKEWERKYSFRTTKSFQYPSFAKHDNSIWLITTQGDFSSSRKERIMFGKLE</sequence>
<dbReference type="AlphaFoldDB" id="A0A512CFI5"/>
<dbReference type="InterPro" id="IPR036278">
    <property type="entry name" value="Sialidase_sf"/>
</dbReference>
<dbReference type="EMBL" id="BJYV01000018">
    <property type="protein sequence ID" value="GEO22935.1"/>
    <property type="molecule type" value="Genomic_DNA"/>
</dbReference>
<evidence type="ECO:0000256" key="1">
    <source>
        <dbReference type="SAM" id="SignalP"/>
    </source>
</evidence>
<organism evidence="2 3">
    <name type="scientific">Cyclobacterium qasimii</name>
    <dbReference type="NCBI Taxonomy" id="1350429"/>
    <lineage>
        <taxon>Bacteria</taxon>
        <taxon>Pseudomonadati</taxon>
        <taxon>Bacteroidota</taxon>
        <taxon>Cytophagia</taxon>
        <taxon>Cytophagales</taxon>
        <taxon>Cyclobacteriaceae</taxon>
        <taxon>Cyclobacterium</taxon>
    </lineage>
</organism>
<keyword evidence="3" id="KW-1185">Reference proteome</keyword>
<feature type="chain" id="PRO_5021935555" description="Exo-alpha-sialidase" evidence="1">
    <location>
        <begin position="19"/>
        <end position="392"/>
    </location>
</feature>
<dbReference type="CDD" id="cd15482">
    <property type="entry name" value="Sialidase_non-viral"/>
    <property type="match status" value="1"/>
</dbReference>
<gene>
    <name evidence="2" type="ORF">CQA01_34690</name>
</gene>
<dbReference type="Proteomes" id="UP000321301">
    <property type="component" value="Unassembled WGS sequence"/>
</dbReference>
<evidence type="ECO:0000313" key="3">
    <source>
        <dbReference type="Proteomes" id="UP000321301"/>
    </source>
</evidence>
<accession>A0A512CFI5</accession>
<proteinExistence type="predicted"/>
<dbReference type="SUPFAM" id="SSF50939">
    <property type="entry name" value="Sialidases"/>
    <property type="match status" value="1"/>
</dbReference>
<reference evidence="2 3" key="1">
    <citation type="submission" date="2019-07" db="EMBL/GenBank/DDBJ databases">
        <title>Whole genome shotgun sequence of Cyclobacterium qasimii NBRC 106168.</title>
        <authorList>
            <person name="Hosoyama A."/>
            <person name="Uohara A."/>
            <person name="Ohji S."/>
            <person name="Ichikawa N."/>
        </authorList>
    </citation>
    <scope>NUCLEOTIDE SEQUENCE [LARGE SCALE GENOMIC DNA]</scope>
    <source>
        <strain evidence="2 3">NBRC 106168</strain>
    </source>
</reference>
<dbReference type="RefSeq" id="WP_146948223.1">
    <property type="nucleotide sequence ID" value="NZ_BJYV01000018.1"/>
</dbReference>
<keyword evidence="1" id="KW-0732">Signal</keyword>
<evidence type="ECO:0008006" key="4">
    <source>
        <dbReference type="Google" id="ProtNLM"/>
    </source>
</evidence>
<dbReference type="Gene3D" id="2.120.10.10">
    <property type="match status" value="1"/>
</dbReference>